<dbReference type="Gene3D" id="3.40.50.300">
    <property type="entry name" value="P-loop containing nucleotide triphosphate hydrolases"/>
    <property type="match status" value="1"/>
</dbReference>
<accession>A0AA40C8Y8</accession>
<feature type="compositionally biased region" description="Basic and acidic residues" evidence="9">
    <location>
        <begin position="120"/>
        <end position="141"/>
    </location>
</feature>
<evidence type="ECO:0000256" key="8">
    <source>
        <dbReference type="ARBA" id="ARBA00022840"/>
    </source>
</evidence>
<feature type="compositionally biased region" description="Acidic residues" evidence="9">
    <location>
        <begin position="340"/>
        <end position="355"/>
    </location>
</feature>
<dbReference type="SUPFAM" id="SSF57850">
    <property type="entry name" value="RING/U-box"/>
    <property type="match status" value="1"/>
</dbReference>
<feature type="region of interest" description="Disordered" evidence="9">
    <location>
        <begin position="103"/>
        <end position="149"/>
    </location>
</feature>
<feature type="compositionally biased region" description="Polar residues" evidence="9">
    <location>
        <begin position="1"/>
        <end position="39"/>
    </location>
</feature>
<comment type="similarity">
    <text evidence="1">Belongs to the SNF2/RAD54 helicase family.</text>
</comment>
<dbReference type="EMBL" id="JAULSR010000002">
    <property type="protein sequence ID" value="KAK0629602.1"/>
    <property type="molecule type" value="Genomic_DNA"/>
</dbReference>
<feature type="compositionally biased region" description="Basic and acidic residues" evidence="9">
    <location>
        <begin position="325"/>
        <end position="334"/>
    </location>
</feature>
<dbReference type="AlphaFoldDB" id="A0AA40C8Y8"/>
<protein>
    <submittedName>
        <fullName evidence="10">Uncharacterized protein</fullName>
    </submittedName>
</protein>
<evidence type="ECO:0000256" key="6">
    <source>
        <dbReference type="ARBA" id="ARBA00022806"/>
    </source>
</evidence>
<sequence length="972" mass="109859">MDIPPENQNSAQGSSPCQESLSSLFGNGLQATTSVTETPASEVEGDTDANAKSPIVKQEDTNTHIELTVPQQEDTIIRHEASNFEKHDNATSSLIPIVDDVLTSENGDAPQSTAFPDGDEATHQDESSPSPEQRKSQEDGVHSLNSLGLSSGEGGWNFNNVGQPINNASHPAHENNDIHMDLEQPTGAADKEAMVSDDIPEMSFDFTPRNSVPSQSHYVSDDEDGLFVTQPGSFNKTTDIINLTDETEDESKARLLRVAAMPEEIDLTGLDDHEVMVKEEQRNEIDRPPSESGSEYEDVGNNSASDDEGSVRRCRRKNKGKGKQPARETGRDDGTVNTAMDEDEHQDEEMRESETMDDMMDSLQILKIEKFRPERRQKKQALTPMEMAKLEALGNQIEDYLIGLSYMPWFRQPMAEMMWERKIQNVNQFGDGQQMSDLLVLLVITVIAIITATTSDEQLKQLQDLHRRATNGDIEAIQGDVEMMGKAQKLFKINFRRVVSDEGHAIKNYKTRKIYPYLRFIGATHQLSYEGFRGDFNLSNSTRPDSHISEDLGKLLDKVTLKRTTRTKFFGHALFEIPECHPMPEIHAKLSKEEFLIYRYRHIEQHYRKKLNRDLKKRRLQDKVIFNNYLIAVLRLIQAVSHPYLLESLMRTALDLADIRQLITRLSKISSNTRMRPFIKQIGRWYEELRRVKPDRGVAESNGATDGTLASHFDLLPQLQEVDKEKAEGETCGHFYCKDCVESHISLQQDRGVICITCMYPHCNATVYSRDSLDPGTDSSDTEAPSNPAGTARARQRTRGDPKKDKGARGRGGDVNGIQLVPNSPSKKGEFLEINDRQGSGSLAPSAKLSILRDLVLQWLELYPDNKIITRNLQVANRVIMMDVWWNIALEEQAFGRVYRMGQTKETWYARILVEKTIDMRLANLQAQKARMIERAIKEHDSSNTTLTPDELVELFRKPRRIENDEIVGGGE</sequence>
<feature type="region of interest" description="Disordered" evidence="9">
    <location>
        <begin position="280"/>
        <end position="355"/>
    </location>
</feature>
<gene>
    <name evidence="10" type="ORF">B0T17DRAFT_506136</name>
</gene>
<keyword evidence="2" id="KW-0479">Metal-binding</keyword>
<dbReference type="PANTHER" id="PTHR45626:SF17">
    <property type="entry name" value="HELICASE-LIKE TRANSCRIPTION FACTOR"/>
    <property type="match status" value="1"/>
</dbReference>
<dbReference type="InterPro" id="IPR017907">
    <property type="entry name" value="Znf_RING_CS"/>
</dbReference>
<dbReference type="InterPro" id="IPR013083">
    <property type="entry name" value="Znf_RING/FYVE/PHD"/>
</dbReference>
<keyword evidence="7" id="KW-0862">Zinc</keyword>
<dbReference type="GO" id="GO:0004386">
    <property type="term" value="F:helicase activity"/>
    <property type="evidence" value="ECO:0007669"/>
    <property type="project" value="UniProtKB-KW"/>
</dbReference>
<organism evidence="10 11">
    <name type="scientific">Bombardia bombarda</name>
    <dbReference type="NCBI Taxonomy" id="252184"/>
    <lineage>
        <taxon>Eukaryota</taxon>
        <taxon>Fungi</taxon>
        <taxon>Dikarya</taxon>
        <taxon>Ascomycota</taxon>
        <taxon>Pezizomycotina</taxon>
        <taxon>Sordariomycetes</taxon>
        <taxon>Sordariomycetidae</taxon>
        <taxon>Sordariales</taxon>
        <taxon>Lasiosphaeriaceae</taxon>
        <taxon>Bombardia</taxon>
    </lineage>
</organism>
<dbReference type="GO" id="GO:0008270">
    <property type="term" value="F:zinc ion binding"/>
    <property type="evidence" value="ECO:0007669"/>
    <property type="project" value="UniProtKB-KW"/>
</dbReference>
<feature type="compositionally biased region" description="Basic and acidic residues" evidence="9">
    <location>
        <begin position="798"/>
        <end position="812"/>
    </location>
</feature>
<feature type="region of interest" description="Disordered" evidence="9">
    <location>
        <begin position="1"/>
        <end position="74"/>
    </location>
</feature>
<evidence type="ECO:0000256" key="4">
    <source>
        <dbReference type="ARBA" id="ARBA00022771"/>
    </source>
</evidence>
<keyword evidence="5" id="KW-0378">Hydrolase</keyword>
<evidence type="ECO:0000313" key="11">
    <source>
        <dbReference type="Proteomes" id="UP001174934"/>
    </source>
</evidence>
<keyword evidence="4" id="KW-0863">Zinc-finger</keyword>
<dbReference type="SUPFAM" id="SSF52540">
    <property type="entry name" value="P-loop containing nucleoside triphosphate hydrolases"/>
    <property type="match status" value="2"/>
</dbReference>
<dbReference type="Gene3D" id="3.30.40.10">
    <property type="entry name" value="Zinc/RING finger domain, C3HC4 (zinc finger)"/>
    <property type="match status" value="1"/>
</dbReference>
<dbReference type="PROSITE" id="PS00518">
    <property type="entry name" value="ZF_RING_1"/>
    <property type="match status" value="1"/>
</dbReference>
<dbReference type="InterPro" id="IPR027417">
    <property type="entry name" value="P-loop_NTPase"/>
</dbReference>
<dbReference type="Proteomes" id="UP001174934">
    <property type="component" value="Unassembled WGS sequence"/>
</dbReference>
<dbReference type="InterPro" id="IPR050628">
    <property type="entry name" value="SNF2_RAD54_helicase_TF"/>
</dbReference>
<evidence type="ECO:0000256" key="9">
    <source>
        <dbReference type="SAM" id="MobiDB-lite"/>
    </source>
</evidence>
<keyword evidence="3" id="KW-0547">Nucleotide-binding</keyword>
<keyword evidence="11" id="KW-1185">Reference proteome</keyword>
<dbReference type="CDD" id="cd18793">
    <property type="entry name" value="SF2_C_SNF"/>
    <property type="match status" value="1"/>
</dbReference>
<evidence type="ECO:0000256" key="3">
    <source>
        <dbReference type="ARBA" id="ARBA00022741"/>
    </source>
</evidence>
<name>A0AA40C8Y8_9PEZI</name>
<dbReference type="GO" id="GO:0008094">
    <property type="term" value="F:ATP-dependent activity, acting on DNA"/>
    <property type="evidence" value="ECO:0007669"/>
    <property type="project" value="TreeGrafter"/>
</dbReference>
<keyword evidence="8" id="KW-0067">ATP-binding</keyword>
<dbReference type="GO" id="GO:0016787">
    <property type="term" value="F:hydrolase activity"/>
    <property type="evidence" value="ECO:0007669"/>
    <property type="project" value="UniProtKB-KW"/>
</dbReference>
<feature type="region of interest" description="Disordered" evidence="9">
    <location>
        <begin position="772"/>
        <end position="818"/>
    </location>
</feature>
<evidence type="ECO:0000256" key="5">
    <source>
        <dbReference type="ARBA" id="ARBA00022801"/>
    </source>
</evidence>
<feature type="compositionally biased region" description="Basic residues" evidence="9">
    <location>
        <begin position="312"/>
        <end position="324"/>
    </location>
</feature>
<dbReference type="GO" id="GO:0005524">
    <property type="term" value="F:ATP binding"/>
    <property type="evidence" value="ECO:0007669"/>
    <property type="project" value="UniProtKB-KW"/>
</dbReference>
<evidence type="ECO:0000256" key="7">
    <source>
        <dbReference type="ARBA" id="ARBA00022833"/>
    </source>
</evidence>
<dbReference type="InterPro" id="IPR049730">
    <property type="entry name" value="SNF2/RAD54-like_C"/>
</dbReference>
<feature type="compositionally biased region" description="Basic and acidic residues" evidence="9">
    <location>
        <begin position="280"/>
        <end position="289"/>
    </location>
</feature>
<feature type="compositionally biased region" description="Polar residues" evidence="9">
    <location>
        <begin position="103"/>
        <end position="114"/>
    </location>
</feature>
<evidence type="ECO:0000313" key="10">
    <source>
        <dbReference type="EMBL" id="KAK0629602.1"/>
    </source>
</evidence>
<dbReference type="PANTHER" id="PTHR45626">
    <property type="entry name" value="TRANSCRIPTION TERMINATION FACTOR 2-RELATED"/>
    <property type="match status" value="1"/>
</dbReference>
<evidence type="ECO:0000256" key="1">
    <source>
        <dbReference type="ARBA" id="ARBA00007025"/>
    </source>
</evidence>
<dbReference type="GO" id="GO:0005634">
    <property type="term" value="C:nucleus"/>
    <property type="evidence" value="ECO:0007669"/>
    <property type="project" value="TreeGrafter"/>
</dbReference>
<reference evidence="10" key="1">
    <citation type="submission" date="2023-06" db="EMBL/GenBank/DDBJ databases">
        <title>Genome-scale phylogeny and comparative genomics of the fungal order Sordariales.</title>
        <authorList>
            <consortium name="Lawrence Berkeley National Laboratory"/>
            <person name="Hensen N."/>
            <person name="Bonometti L."/>
            <person name="Westerberg I."/>
            <person name="Brannstrom I.O."/>
            <person name="Guillou S."/>
            <person name="Cros-Aarteil S."/>
            <person name="Calhoun S."/>
            <person name="Haridas S."/>
            <person name="Kuo A."/>
            <person name="Mondo S."/>
            <person name="Pangilinan J."/>
            <person name="Riley R."/>
            <person name="LaButti K."/>
            <person name="Andreopoulos B."/>
            <person name="Lipzen A."/>
            <person name="Chen C."/>
            <person name="Yanf M."/>
            <person name="Daum C."/>
            <person name="Ng V."/>
            <person name="Clum A."/>
            <person name="Steindorff A."/>
            <person name="Ohm R."/>
            <person name="Martin F."/>
            <person name="Silar P."/>
            <person name="Natvig D."/>
            <person name="Lalanne C."/>
            <person name="Gautier V."/>
            <person name="Ament-velasquez S.L."/>
            <person name="Kruys A."/>
            <person name="Hutchinson M.I."/>
            <person name="Powell A.J."/>
            <person name="Barry K."/>
            <person name="Miller A.N."/>
            <person name="Grigoriev I.V."/>
            <person name="Debuchy R."/>
            <person name="Gladieux P."/>
            <person name="Thoren M.H."/>
            <person name="Johannesson H."/>
        </authorList>
    </citation>
    <scope>NUCLEOTIDE SEQUENCE</scope>
    <source>
        <strain evidence="10">SMH3391-2</strain>
    </source>
</reference>
<keyword evidence="6" id="KW-0347">Helicase</keyword>
<evidence type="ECO:0000256" key="2">
    <source>
        <dbReference type="ARBA" id="ARBA00022723"/>
    </source>
</evidence>
<proteinExistence type="inferred from homology"/>
<dbReference type="GO" id="GO:0006281">
    <property type="term" value="P:DNA repair"/>
    <property type="evidence" value="ECO:0007669"/>
    <property type="project" value="TreeGrafter"/>
</dbReference>
<comment type="caution">
    <text evidence="10">The sequence shown here is derived from an EMBL/GenBank/DDBJ whole genome shotgun (WGS) entry which is preliminary data.</text>
</comment>